<dbReference type="GO" id="GO:0004386">
    <property type="term" value="F:helicase activity"/>
    <property type="evidence" value="ECO:0007669"/>
    <property type="project" value="UniProtKB-KW"/>
</dbReference>
<accession>A0A117IDE0</accession>
<dbReference type="GO" id="GO:0031297">
    <property type="term" value="P:replication fork processing"/>
    <property type="evidence" value="ECO:0007669"/>
    <property type="project" value="TreeGrafter"/>
</dbReference>
<dbReference type="RefSeq" id="WP_061262661.1">
    <property type="nucleotide sequence ID" value="NZ_BCSZ01000010.1"/>
</dbReference>
<dbReference type="InterPro" id="IPR000330">
    <property type="entry name" value="SNF2_N"/>
</dbReference>
<dbReference type="PROSITE" id="PS51194">
    <property type="entry name" value="HELICASE_CTER"/>
    <property type="match status" value="1"/>
</dbReference>
<protein>
    <submittedName>
        <fullName evidence="4">DNA/RNA helicase, superfamily II, SNF2 family</fullName>
    </submittedName>
</protein>
<evidence type="ECO:0000313" key="4">
    <source>
        <dbReference type="EMBL" id="GAT00938.1"/>
    </source>
</evidence>
<keyword evidence="1" id="KW-0378">Hydrolase</keyword>
<dbReference type="Pfam" id="PF00176">
    <property type="entry name" value="SNF2-rel_dom"/>
    <property type="match status" value="1"/>
</dbReference>
<gene>
    <name evidence="4" type="ORF">RMCFA_1052</name>
</gene>
<keyword evidence="4" id="KW-0067">ATP-binding</keyword>
<feature type="domain" description="Helicase ATP-binding" evidence="2">
    <location>
        <begin position="121"/>
        <end position="277"/>
    </location>
</feature>
<dbReference type="InterPro" id="IPR038718">
    <property type="entry name" value="SNF2-like_sf"/>
</dbReference>
<evidence type="ECO:0000259" key="2">
    <source>
        <dbReference type="PROSITE" id="PS51192"/>
    </source>
</evidence>
<reference evidence="4 5" key="1">
    <citation type="journal article" date="2016" name="Genome Announc.">
        <title>Draft Genome Sequences of Five Rapidly Growing Mycobacterium Species, M. thermoresistibile, M. fortuitum subsp. acetamidolyticum, M. canariasense, M. brisbanense, and M. novocastrense.</title>
        <authorList>
            <person name="Katahira K."/>
            <person name="Ogura Y."/>
            <person name="Gotoh Y."/>
            <person name="Hayashi T."/>
        </authorList>
    </citation>
    <scope>NUCLEOTIDE SEQUENCE [LARGE SCALE GENOMIC DNA]</scope>
    <source>
        <strain evidence="4 5">JCM6368</strain>
    </source>
</reference>
<proteinExistence type="predicted"/>
<dbReference type="GO" id="GO:0016787">
    <property type="term" value="F:hydrolase activity"/>
    <property type="evidence" value="ECO:0007669"/>
    <property type="project" value="UniProtKB-KW"/>
</dbReference>
<evidence type="ECO:0000313" key="5">
    <source>
        <dbReference type="Proteomes" id="UP000069705"/>
    </source>
</evidence>
<dbReference type="SMART" id="SM00487">
    <property type="entry name" value="DEXDc"/>
    <property type="match status" value="1"/>
</dbReference>
<comment type="caution">
    <text evidence="4">The sequence shown here is derived from an EMBL/GenBank/DDBJ whole genome shotgun (WGS) entry which is preliminary data.</text>
</comment>
<evidence type="ECO:0000259" key="3">
    <source>
        <dbReference type="PROSITE" id="PS51194"/>
    </source>
</evidence>
<dbReference type="InterPro" id="IPR027417">
    <property type="entry name" value="P-loop_NTPase"/>
</dbReference>
<dbReference type="PANTHER" id="PTHR45766">
    <property type="entry name" value="DNA ANNEALING HELICASE AND ENDONUCLEASE ZRANB3 FAMILY MEMBER"/>
    <property type="match status" value="1"/>
</dbReference>
<name>A0A117IDE0_MYCFO</name>
<dbReference type="GO" id="GO:0006281">
    <property type="term" value="P:DNA repair"/>
    <property type="evidence" value="ECO:0007669"/>
    <property type="project" value="TreeGrafter"/>
</dbReference>
<keyword evidence="4" id="KW-0547">Nucleotide-binding</keyword>
<dbReference type="CDD" id="cd18793">
    <property type="entry name" value="SF2_C_SNF"/>
    <property type="match status" value="1"/>
</dbReference>
<reference evidence="5" key="2">
    <citation type="submission" date="2016-02" db="EMBL/GenBank/DDBJ databases">
        <title>Draft genome sequence of five rapidly growing Mycobacterium species.</title>
        <authorList>
            <person name="Katahira K."/>
            <person name="Gotou Y."/>
            <person name="Iida K."/>
            <person name="Ogura Y."/>
            <person name="Hayashi T."/>
        </authorList>
    </citation>
    <scope>NUCLEOTIDE SEQUENCE [LARGE SCALE GENOMIC DNA]</scope>
    <source>
        <strain evidence="5">JCM6368</strain>
    </source>
</reference>
<dbReference type="AlphaFoldDB" id="A0A117IDE0"/>
<evidence type="ECO:0000256" key="1">
    <source>
        <dbReference type="ARBA" id="ARBA00022801"/>
    </source>
</evidence>
<dbReference type="GO" id="GO:0005524">
    <property type="term" value="F:ATP binding"/>
    <property type="evidence" value="ECO:0007669"/>
    <property type="project" value="InterPro"/>
</dbReference>
<dbReference type="PROSITE" id="PS51192">
    <property type="entry name" value="HELICASE_ATP_BIND_1"/>
    <property type="match status" value="1"/>
</dbReference>
<dbReference type="Gene3D" id="3.40.50.300">
    <property type="entry name" value="P-loop containing nucleotide triphosphate hydrolases"/>
    <property type="match status" value="1"/>
</dbReference>
<dbReference type="Pfam" id="PF00271">
    <property type="entry name" value="Helicase_C"/>
    <property type="match status" value="1"/>
</dbReference>
<dbReference type="SUPFAM" id="SSF52540">
    <property type="entry name" value="P-loop containing nucleoside triphosphate hydrolases"/>
    <property type="match status" value="2"/>
</dbReference>
<dbReference type="PANTHER" id="PTHR45766:SF6">
    <property type="entry name" value="SWI_SNF-RELATED MATRIX-ASSOCIATED ACTIN-DEPENDENT REGULATOR OF CHROMATIN SUBFAMILY A-LIKE PROTEIN 1"/>
    <property type="match status" value="1"/>
</dbReference>
<dbReference type="InterPro" id="IPR001650">
    <property type="entry name" value="Helicase_C-like"/>
</dbReference>
<sequence>MNERICGKLSLRHKTQWHIKADPDVMIRLKRIFPRVEPTSRGGILLRATTEVARDLEWVLQRWPMTISRADREALAANAEKHRHTERRVQQVLAGRLLTSPKQASWVHSAVPLRDYQIQARDLVRASGATLIVDELGLGKTATALALLEDPAARPALAVTKTALPGQWLRELHKFYPNLVGLKIDTGKPHTLLVDGKMPDLVVISYSKLAKWQHHLQGMFNTVIFDEIQELRRPETFKYTAAETIAATASYRAGLSATPVYNYGGEMFSIINVLKPGMLGNEGEFGREWCGSSYGLSPKSAVNDPAALREHLAAQGLFIRRTRRDAGINLPPIEIIEQDVPSDEQVLRRLEGDAIEMARLLLEQSTSPQQKWRTAGDFDWKMRQITGISKAPFVASFVKLLLESQERVVLFGWHRAVYGIWLEQLADFNPRLYTGTESPKVKDEAVEAFTTGDCRVLIMSLRSGAGLNGLQDVASTCVFGELDWSPGVHKQAIGRLGRPGQRHTTLAYFCTTNDGADPVMMETLDIKAMQADLLIEPEDSVRTIEPVTQSSRIQLLAQSVLDRHNDRTDRDTLDDELAASSELFDEFDFGEAS</sequence>
<dbReference type="Proteomes" id="UP000069705">
    <property type="component" value="Unassembled WGS sequence"/>
</dbReference>
<feature type="domain" description="Helicase C-terminal" evidence="3">
    <location>
        <begin position="396"/>
        <end position="548"/>
    </location>
</feature>
<organism evidence="4 5">
    <name type="scientific">Mycolicibacterium fortuitum subsp. acetamidolyticum</name>
    <dbReference type="NCBI Taxonomy" id="144550"/>
    <lineage>
        <taxon>Bacteria</taxon>
        <taxon>Bacillati</taxon>
        <taxon>Actinomycetota</taxon>
        <taxon>Actinomycetes</taxon>
        <taxon>Mycobacteriales</taxon>
        <taxon>Mycobacteriaceae</taxon>
        <taxon>Mycolicibacterium</taxon>
    </lineage>
</organism>
<dbReference type="Gene3D" id="3.40.50.10810">
    <property type="entry name" value="Tandem AAA-ATPase domain"/>
    <property type="match status" value="1"/>
</dbReference>
<keyword evidence="4" id="KW-0347">Helicase</keyword>
<dbReference type="InterPro" id="IPR014001">
    <property type="entry name" value="Helicase_ATP-bd"/>
</dbReference>
<dbReference type="InterPro" id="IPR049730">
    <property type="entry name" value="SNF2/RAD54-like_C"/>
</dbReference>
<dbReference type="EMBL" id="BCSZ01000010">
    <property type="protein sequence ID" value="GAT00938.1"/>
    <property type="molecule type" value="Genomic_DNA"/>
</dbReference>